<dbReference type="PANTHER" id="PTHR21660">
    <property type="entry name" value="THIOESTERASE SUPERFAMILY MEMBER-RELATED"/>
    <property type="match status" value="1"/>
</dbReference>
<dbReference type="GO" id="GO:0047617">
    <property type="term" value="F:fatty acyl-CoA hydrolase activity"/>
    <property type="evidence" value="ECO:0007669"/>
    <property type="project" value="InterPro"/>
</dbReference>
<dbReference type="InterPro" id="IPR006683">
    <property type="entry name" value="Thioestr_dom"/>
</dbReference>
<comment type="similarity">
    <text evidence="1">Belongs to the thioesterase PaaI family.</text>
</comment>
<dbReference type="InterPro" id="IPR039298">
    <property type="entry name" value="ACOT13"/>
</dbReference>
<dbReference type="NCBIfam" id="TIGR00369">
    <property type="entry name" value="unchar_dom_1"/>
    <property type="match status" value="1"/>
</dbReference>
<dbReference type="SUPFAM" id="SSF54637">
    <property type="entry name" value="Thioesterase/thiol ester dehydrase-isomerase"/>
    <property type="match status" value="1"/>
</dbReference>
<dbReference type="InterPro" id="IPR029069">
    <property type="entry name" value="HotDog_dom_sf"/>
</dbReference>
<sequence>MAANSRAIRLLKAMDNLVTKKCFDSGVVLNKLKVTTATNGEFKGTFTVDKSMCNMAGTLHGGYIAAVSDVFSYYTLLSNNDAKISFTIAMNINYIKAAFEGETVNVASKSLKKGKTSVVETYFHNEKGNILAKSIISFLAGPESMQSIPKDFIGFDLTQN</sequence>
<dbReference type="PANTHER" id="PTHR21660:SF1">
    <property type="entry name" value="ACYL-COENZYME A THIOESTERASE 13"/>
    <property type="match status" value="1"/>
</dbReference>
<evidence type="ECO:0000256" key="1">
    <source>
        <dbReference type="ARBA" id="ARBA00008324"/>
    </source>
</evidence>
<evidence type="ECO:0000256" key="2">
    <source>
        <dbReference type="ARBA" id="ARBA00022801"/>
    </source>
</evidence>
<evidence type="ECO:0000259" key="3">
    <source>
        <dbReference type="Pfam" id="PF03061"/>
    </source>
</evidence>
<dbReference type="CDD" id="cd03443">
    <property type="entry name" value="PaaI_thioesterase"/>
    <property type="match status" value="1"/>
</dbReference>
<dbReference type="InterPro" id="IPR003736">
    <property type="entry name" value="PAAI_dom"/>
</dbReference>
<feature type="domain" description="Thioesterase" evidence="3">
    <location>
        <begin position="57"/>
        <end position="119"/>
    </location>
</feature>
<dbReference type="Gene3D" id="3.10.129.10">
    <property type="entry name" value="Hotdog Thioesterase"/>
    <property type="match status" value="1"/>
</dbReference>
<evidence type="ECO:0000313" key="4">
    <source>
        <dbReference type="EMBL" id="SOQ40951.1"/>
    </source>
</evidence>
<accession>A0A2H1VJI0</accession>
<organism evidence="4">
    <name type="scientific">Spodoptera frugiperda</name>
    <name type="common">Fall armyworm</name>
    <dbReference type="NCBI Taxonomy" id="7108"/>
    <lineage>
        <taxon>Eukaryota</taxon>
        <taxon>Metazoa</taxon>
        <taxon>Ecdysozoa</taxon>
        <taxon>Arthropoda</taxon>
        <taxon>Hexapoda</taxon>
        <taxon>Insecta</taxon>
        <taxon>Pterygota</taxon>
        <taxon>Neoptera</taxon>
        <taxon>Endopterygota</taxon>
        <taxon>Lepidoptera</taxon>
        <taxon>Glossata</taxon>
        <taxon>Ditrysia</taxon>
        <taxon>Noctuoidea</taxon>
        <taxon>Noctuidae</taxon>
        <taxon>Amphipyrinae</taxon>
        <taxon>Spodoptera</taxon>
    </lineage>
</organism>
<proteinExistence type="inferred from homology"/>
<dbReference type="Pfam" id="PF03061">
    <property type="entry name" value="4HBT"/>
    <property type="match status" value="1"/>
</dbReference>
<keyword evidence="2" id="KW-0378">Hydrolase</keyword>
<name>A0A2H1VJI0_SPOFR</name>
<protein>
    <submittedName>
        <fullName evidence="4">SFRICE_017470</fullName>
    </submittedName>
</protein>
<dbReference type="EMBL" id="ODYU01002893">
    <property type="protein sequence ID" value="SOQ40951.1"/>
    <property type="molecule type" value="Genomic_DNA"/>
</dbReference>
<dbReference type="AlphaFoldDB" id="A0A2H1VJI0"/>
<reference evidence="4" key="1">
    <citation type="submission" date="2016-07" db="EMBL/GenBank/DDBJ databases">
        <authorList>
            <person name="Bretaudeau A."/>
        </authorList>
    </citation>
    <scope>NUCLEOTIDE SEQUENCE</scope>
    <source>
        <strain evidence="4">Rice</strain>
        <tissue evidence="4">Whole body</tissue>
    </source>
</reference>
<gene>
    <name evidence="4" type="ORF">SFRICE_017470</name>
</gene>